<name>A0A8C6Z9J8_NOTPE</name>
<dbReference type="Proteomes" id="UP000694420">
    <property type="component" value="Unplaced"/>
</dbReference>
<dbReference type="Ensembl" id="ENSNPET00000008785.1">
    <property type="protein sequence ID" value="ENSNPEP00000008573.1"/>
    <property type="gene ID" value="ENSNPEG00000006436.1"/>
</dbReference>
<evidence type="ECO:0000313" key="2">
    <source>
        <dbReference type="Proteomes" id="UP000694420"/>
    </source>
</evidence>
<keyword evidence="2" id="KW-1185">Reference proteome</keyword>
<reference evidence="1" key="1">
    <citation type="submission" date="2025-08" db="UniProtKB">
        <authorList>
            <consortium name="Ensembl"/>
        </authorList>
    </citation>
    <scope>IDENTIFICATION</scope>
</reference>
<reference evidence="1" key="2">
    <citation type="submission" date="2025-09" db="UniProtKB">
        <authorList>
            <consortium name="Ensembl"/>
        </authorList>
    </citation>
    <scope>IDENTIFICATION</scope>
</reference>
<accession>A0A8C6Z9J8</accession>
<protein>
    <submittedName>
        <fullName evidence="1">Uncharacterized protein</fullName>
    </submittedName>
</protein>
<evidence type="ECO:0000313" key="1">
    <source>
        <dbReference type="Ensembl" id="ENSNPEP00000008573.1"/>
    </source>
</evidence>
<proteinExistence type="predicted"/>
<dbReference type="AlphaFoldDB" id="A0A8C6Z9J8"/>
<organism evidence="1 2">
    <name type="scientific">Nothoprocta perdicaria</name>
    <name type="common">Chilean tinamou</name>
    <name type="synonym">Crypturus perdicarius</name>
    <dbReference type="NCBI Taxonomy" id="30464"/>
    <lineage>
        <taxon>Eukaryota</taxon>
        <taxon>Metazoa</taxon>
        <taxon>Chordata</taxon>
        <taxon>Craniata</taxon>
        <taxon>Vertebrata</taxon>
        <taxon>Euteleostomi</taxon>
        <taxon>Archelosauria</taxon>
        <taxon>Archosauria</taxon>
        <taxon>Dinosauria</taxon>
        <taxon>Saurischia</taxon>
        <taxon>Theropoda</taxon>
        <taxon>Coelurosauria</taxon>
        <taxon>Aves</taxon>
        <taxon>Palaeognathae</taxon>
        <taxon>Tinamiformes</taxon>
        <taxon>Tinamidae</taxon>
        <taxon>Nothoprocta</taxon>
    </lineage>
</organism>
<sequence>MKQSLISSQNTRTFEHFPSTFLCKGYPEHFLQDGKTHHVTLYTHRFKSTAIFSPQRSYLDSSTSAFANSIGHSSTRRVYHRHQPNKAEFLHREVYFICIKLEAFWKLIVREKQVTEACNTFKDLFTQFQNTER</sequence>